<keyword evidence="1" id="KW-1133">Transmembrane helix</keyword>
<evidence type="ECO:0000256" key="1">
    <source>
        <dbReference type="SAM" id="Phobius"/>
    </source>
</evidence>
<feature type="transmembrane region" description="Helical" evidence="1">
    <location>
        <begin position="159"/>
        <end position="192"/>
    </location>
</feature>
<dbReference type="Gramene" id="AUR62042885-RA">
    <property type="protein sequence ID" value="AUR62042885-RA:cds"/>
    <property type="gene ID" value="AUR62042885"/>
</dbReference>
<dbReference type="EnsemblPlants" id="AUR62042885-RA">
    <property type="protein sequence ID" value="AUR62042885-RA:cds"/>
    <property type="gene ID" value="AUR62042885"/>
</dbReference>
<organism evidence="2 3">
    <name type="scientific">Chenopodium quinoa</name>
    <name type="common">Quinoa</name>
    <dbReference type="NCBI Taxonomy" id="63459"/>
    <lineage>
        <taxon>Eukaryota</taxon>
        <taxon>Viridiplantae</taxon>
        <taxon>Streptophyta</taxon>
        <taxon>Embryophyta</taxon>
        <taxon>Tracheophyta</taxon>
        <taxon>Spermatophyta</taxon>
        <taxon>Magnoliopsida</taxon>
        <taxon>eudicotyledons</taxon>
        <taxon>Gunneridae</taxon>
        <taxon>Pentapetalae</taxon>
        <taxon>Caryophyllales</taxon>
        <taxon>Chenopodiaceae</taxon>
        <taxon>Chenopodioideae</taxon>
        <taxon>Atripliceae</taxon>
        <taxon>Chenopodium</taxon>
    </lineage>
</organism>
<dbReference type="Proteomes" id="UP000596660">
    <property type="component" value="Unplaced"/>
</dbReference>
<dbReference type="AlphaFoldDB" id="A0A803NA86"/>
<feature type="transmembrane region" description="Helical" evidence="1">
    <location>
        <begin position="88"/>
        <end position="116"/>
    </location>
</feature>
<feature type="transmembrane region" description="Helical" evidence="1">
    <location>
        <begin position="128"/>
        <end position="153"/>
    </location>
</feature>
<name>A0A803NA86_CHEQI</name>
<evidence type="ECO:0000313" key="3">
    <source>
        <dbReference type="Proteomes" id="UP000596660"/>
    </source>
</evidence>
<proteinExistence type="predicted"/>
<sequence length="231" mass="25299">MYPKFTEISQSFERFKATYVRNDFDTSTRLLSQLKIEISWSKSECFGWLWEPRWIAERVSKLAAGARRAGGRLQHGHMGGVAPYGSHWLLAAVYAIGSPASCLLVSVWLPVGLLGANCCRVGLKKTSWFGLAFPCLLLVCCLVSVAVLFWFWLVTAAVLNLLFCTVSCCAAFWCCACLVLAAADVLLSLLLLGQLTLLLVSTAVVQLLMLVACLSKIVVVVVFSINLISEI</sequence>
<feature type="transmembrane region" description="Helical" evidence="1">
    <location>
        <begin position="204"/>
        <end position="228"/>
    </location>
</feature>
<accession>A0A803NA86</accession>
<reference evidence="2" key="1">
    <citation type="journal article" date="2017" name="Nature">
        <title>The genome of Chenopodium quinoa.</title>
        <authorList>
            <person name="Jarvis D.E."/>
            <person name="Ho Y.S."/>
            <person name="Lightfoot D.J."/>
            <person name="Schmoeckel S.M."/>
            <person name="Li B."/>
            <person name="Borm T.J.A."/>
            <person name="Ohyanagi H."/>
            <person name="Mineta K."/>
            <person name="Michell C.T."/>
            <person name="Saber N."/>
            <person name="Kharbatia N.M."/>
            <person name="Rupper R.R."/>
            <person name="Sharp A.R."/>
            <person name="Dally N."/>
            <person name="Boughton B.A."/>
            <person name="Woo Y.H."/>
            <person name="Gao G."/>
            <person name="Schijlen E.G.W.M."/>
            <person name="Guo X."/>
            <person name="Momin A.A."/>
            <person name="Negrao S."/>
            <person name="Al-Babili S."/>
            <person name="Gehring C."/>
            <person name="Roessner U."/>
            <person name="Jung C."/>
            <person name="Murphy K."/>
            <person name="Arold S.T."/>
            <person name="Gojobori T."/>
            <person name="van der Linden C.G."/>
            <person name="van Loo E.N."/>
            <person name="Jellen E.N."/>
            <person name="Maughan P.J."/>
            <person name="Tester M."/>
        </authorList>
    </citation>
    <scope>NUCLEOTIDE SEQUENCE [LARGE SCALE GENOMIC DNA]</scope>
    <source>
        <strain evidence="2">cv. PI 614886</strain>
    </source>
</reference>
<reference evidence="2" key="2">
    <citation type="submission" date="2021-03" db="UniProtKB">
        <authorList>
            <consortium name="EnsemblPlants"/>
        </authorList>
    </citation>
    <scope>IDENTIFICATION</scope>
</reference>
<evidence type="ECO:0000313" key="2">
    <source>
        <dbReference type="EnsemblPlants" id="AUR62042885-RA:cds"/>
    </source>
</evidence>
<keyword evidence="1" id="KW-0812">Transmembrane</keyword>
<keyword evidence="3" id="KW-1185">Reference proteome</keyword>
<keyword evidence="1" id="KW-0472">Membrane</keyword>
<protein>
    <submittedName>
        <fullName evidence="2">Uncharacterized protein</fullName>
    </submittedName>
</protein>